<keyword evidence="11" id="KW-1185">Reference proteome</keyword>
<comment type="caution">
    <text evidence="10">The sequence shown here is derived from an EMBL/GenBank/DDBJ whole genome shotgun (WGS) entry which is preliminary data.</text>
</comment>
<comment type="pathway">
    <text evidence="1 8">Amino-acid biosynthesis; L-histidine biosynthesis; L-histidine from 5-phospho-alpha-D-ribose 1-diphosphate: step 8/9.</text>
</comment>
<dbReference type="SMART" id="SM00481">
    <property type="entry name" value="POLIIIAc"/>
    <property type="match status" value="1"/>
</dbReference>
<evidence type="ECO:0000256" key="8">
    <source>
        <dbReference type="RuleBase" id="RU366003"/>
    </source>
</evidence>
<gene>
    <name evidence="10" type="ORF">HMPREF0762_01718</name>
</gene>
<feature type="domain" description="Polymerase/histidinol phosphatase N-terminal" evidence="9">
    <location>
        <begin position="8"/>
        <end position="89"/>
    </location>
</feature>
<dbReference type="EMBL" id="ACUX02000017">
    <property type="protein sequence ID" value="EEZ60642.1"/>
    <property type="molecule type" value="Genomic_DNA"/>
</dbReference>
<sequence>MNWAWLDKNLHAHTTYSDGANSMEEMARRAVDLGFSAFGFTDHSHTFFDESYCMPRERYEAYAAEAAGLKRRLAGTIDIRCGVEQDFYSDDPTDAFEYAIGSVHYVRVPGANRGTVVTMGNPQGEYLPVDETPEILALGCATYFDGDYYALAEEFFATAAQVVEKTGCGIIGHFDLVKRFNAHGRLFDESHPRYVRAWQAAADALLDTDATFEVNVRAFRKGQTAEPYPSRAIRDYLTQRGAVLIPSSDAHAVEDLETWDFLRDLDA</sequence>
<dbReference type="HOGENOM" id="CLU_054611_2_1_11"/>
<dbReference type="eggNOG" id="COG1387">
    <property type="taxonomic scope" value="Bacteria"/>
</dbReference>
<dbReference type="UniPathway" id="UPA00031">
    <property type="reaction ID" value="UER00013"/>
</dbReference>
<keyword evidence="5 8" id="KW-0378">Hydrolase</keyword>
<dbReference type="AlphaFoldDB" id="D0WIP3"/>
<dbReference type="Proteomes" id="UP000006001">
    <property type="component" value="Unassembled WGS sequence"/>
</dbReference>
<dbReference type="InterPro" id="IPR003141">
    <property type="entry name" value="Pol/His_phosphatase_N"/>
</dbReference>
<dbReference type="NCBIfam" id="TIGR01856">
    <property type="entry name" value="hisJ_fam"/>
    <property type="match status" value="1"/>
</dbReference>
<comment type="catalytic activity">
    <reaction evidence="7 8">
        <text>L-histidinol phosphate + H2O = L-histidinol + phosphate</text>
        <dbReference type="Rhea" id="RHEA:14465"/>
        <dbReference type="ChEBI" id="CHEBI:15377"/>
        <dbReference type="ChEBI" id="CHEBI:43474"/>
        <dbReference type="ChEBI" id="CHEBI:57699"/>
        <dbReference type="ChEBI" id="CHEBI:57980"/>
        <dbReference type="EC" id="3.1.3.15"/>
    </reaction>
</comment>
<dbReference type="GO" id="GO:0005737">
    <property type="term" value="C:cytoplasm"/>
    <property type="evidence" value="ECO:0007669"/>
    <property type="project" value="TreeGrafter"/>
</dbReference>
<dbReference type="GO" id="GO:0004401">
    <property type="term" value="F:histidinol-phosphatase activity"/>
    <property type="evidence" value="ECO:0007669"/>
    <property type="project" value="UniProtKB-UniRule"/>
</dbReference>
<evidence type="ECO:0000313" key="11">
    <source>
        <dbReference type="Proteomes" id="UP000006001"/>
    </source>
</evidence>
<evidence type="ECO:0000313" key="10">
    <source>
        <dbReference type="EMBL" id="EEZ60642.1"/>
    </source>
</evidence>
<dbReference type="RefSeq" id="WP_006362995.1">
    <property type="nucleotide sequence ID" value="NZ_GG700631.1"/>
</dbReference>
<comment type="similarity">
    <text evidence="2 8">Belongs to the PHP hydrolase family. HisK subfamily.</text>
</comment>
<dbReference type="PANTHER" id="PTHR21039:SF0">
    <property type="entry name" value="HISTIDINOL-PHOSPHATASE"/>
    <property type="match status" value="1"/>
</dbReference>
<dbReference type="PANTHER" id="PTHR21039">
    <property type="entry name" value="HISTIDINOL PHOSPHATASE-RELATED"/>
    <property type="match status" value="1"/>
</dbReference>
<organism evidence="10 11">
    <name type="scientific">Slackia exigua (strain ATCC 700122 / DSM 15923 / CIP 105133 / JCM 11022 / KCTC 5966 / S-7)</name>
    <dbReference type="NCBI Taxonomy" id="649764"/>
    <lineage>
        <taxon>Bacteria</taxon>
        <taxon>Bacillati</taxon>
        <taxon>Actinomycetota</taxon>
        <taxon>Coriobacteriia</taxon>
        <taxon>Eggerthellales</taxon>
        <taxon>Eggerthellaceae</taxon>
        <taxon>Slackia</taxon>
    </lineage>
</organism>
<dbReference type="SUPFAM" id="SSF89550">
    <property type="entry name" value="PHP domain-like"/>
    <property type="match status" value="1"/>
</dbReference>
<dbReference type="InterPro" id="IPR004013">
    <property type="entry name" value="PHP_dom"/>
</dbReference>
<dbReference type="Pfam" id="PF02811">
    <property type="entry name" value="PHP"/>
    <property type="match status" value="1"/>
</dbReference>
<evidence type="ECO:0000256" key="6">
    <source>
        <dbReference type="ARBA" id="ARBA00023102"/>
    </source>
</evidence>
<evidence type="ECO:0000256" key="7">
    <source>
        <dbReference type="ARBA" id="ARBA00049158"/>
    </source>
</evidence>
<evidence type="ECO:0000256" key="1">
    <source>
        <dbReference type="ARBA" id="ARBA00004970"/>
    </source>
</evidence>
<accession>D0WIP3</accession>
<protein>
    <recommendedName>
        <fullName evidence="3 8">Histidinol-phosphatase</fullName>
        <shortName evidence="8">HolPase</shortName>
        <ecNumber evidence="3 8">3.1.3.15</ecNumber>
    </recommendedName>
</protein>
<evidence type="ECO:0000256" key="3">
    <source>
        <dbReference type="ARBA" id="ARBA00013085"/>
    </source>
</evidence>
<dbReference type="EC" id="3.1.3.15" evidence="3 8"/>
<evidence type="ECO:0000256" key="4">
    <source>
        <dbReference type="ARBA" id="ARBA00022605"/>
    </source>
</evidence>
<evidence type="ECO:0000256" key="5">
    <source>
        <dbReference type="ARBA" id="ARBA00022801"/>
    </source>
</evidence>
<evidence type="ECO:0000259" key="9">
    <source>
        <dbReference type="SMART" id="SM00481"/>
    </source>
</evidence>
<proteinExistence type="inferred from homology"/>
<dbReference type="STRING" id="649764.HMPREF0762_01718"/>
<name>D0WIP3_SLAES</name>
<keyword evidence="6 8" id="KW-0368">Histidine biosynthesis</keyword>
<dbReference type="GO" id="GO:0000105">
    <property type="term" value="P:L-histidine biosynthetic process"/>
    <property type="evidence" value="ECO:0007669"/>
    <property type="project" value="UniProtKB-UniRule"/>
</dbReference>
<dbReference type="GeneID" id="85008205"/>
<reference evidence="10" key="1">
    <citation type="submission" date="2009-10" db="EMBL/GenBank/DDBJ databases">
        <authorList>
            <person name="Weinstock G."/>
            <person name="Sodergren E."/>
            <person name="Clifton S."/>
            <person name="Fulton L."/>
            <person name="Fulton B."/>
            <person name="Courtney L."/>
            <person name="Fronick C."/>
            <person name="Harrison M."/>
            <person name="Strong C."/>
            <person name="Farmer C."/>
            <person name="Delahaunty K."/>
            <person name="Markovic C."/>
            <person name="Hall O."/>
            <person name="Minx P."/>
            <person name="Tomlinson C."/>
            <person name="Mitreva M."/>
            <person name="Nelson J."/>
            <person name="Hou S."/>
            <person name="Wollam A."/>
            <person name="Pepin K.H."/>
            <person name="Johnson M."/>
            <person name="Bhonagiri V."/>
            <person name="Nash W.E."/>
            <person name="Warren W."/>
            <person name="Chinwalla A."/>
            <person name="Mardis E.R."/>
            <person name="Wilson R.K."/>
        </authorList>
    </citation>
    <scope>NUCLEOTIDE SEQUENCE [LARGE SCALE GENOMIC DNA]</scope>
    <source>
        <strain evidence="10">ATCC 700122</strain>
    </source>
</reference>
<dbReference type="Gene3D" id="3.20.20.140">
    <property type="entry name" value="Metal-dependent hydrolases"/>
    <property type="match status" value="1"/>
</dbReference>
<evidence type="ECO:0000256" key="2">
    <source>
        <dbReference type="ARBA" id="ARBA00009152"/>
    </source>
</evidence>
<dbReference type="InterPro" id="IPR010140">
    <property type="entry name" value="Histidinol_P_phosphatase_HisJ"/>
</dbReference>
<keyword evidence="4 8" id="KW-0028">Amino-acid biosynthesis</keyword>
<dbReference type="InterPro" id="IPR016195">
    <property type="entry name" value="Pol/histidinol_Pase-like"/>
</dbReference>
<dbReference type="OrthoDB" id="9804333at2"/>